<dbReference type="OrthoDB" id="3503577at2759"/>
<feature type="compositionally biased region" description="Polar residues" evidence="1">
    <location>
        <begin position="144"/>
        <end position="164"/>
    </location>
</feature>
<keyword evidence="3" id="KW-1185">Reference proteome</keyword>
<sequence length="273" mass="30182">MAPHCNSSVPDPKTWRPSEKEWYPRLHIGQHWQDMSIPLYCYLEQIAPGQFSEVKWAIRPLGDPLKGKPSWTNFTLPINSMVNQIVCLSYGMKQELMTSMKVSLTAKYVAQLKFDACAPIYREQELEKRIGGLKQSEEHDTSPAMDTSSTETTNMHNSGMNTSVVKAPGSGIPGLGMSGTNTSGNMNTSRKDSSRVEGSRKDNSGVGAWTGGAGSSRSPIRLEDDHSPNNSAGNGAKRKKAKAETPTWASPTGPKQWDYFENYKKIQPSNIRR</sequence>
<evidence type="ECO:0000256" key="1">
    <source>
        <dbReference type="SAM" id="MobiDB-lite"/>
    </source>
</evidence>
<proteinExistence type="predicted"/>
<name>A0A2J6S6W8_HYAVF</name>
<protein>
    <submittedName>
        <fullName evidence="2">Uncharacterized protein</fullName>
    </submittedName>
</protein>
<gene>
    <name evidence="2" type="ORF">L207DRAFT_629050</name>
</gene>
<dbReference type="AlphaFoldDB" id="A0A2J6S6W8"/>
<evidence type="ECO:0000313" key="2">
    <source>
        <dbReference type="EMBL" id="PMD46515.1"/>
    </source>
</evidence>
<dbReference type="EMBL" id="KZ613939">
    <property type="protein sequence ID" value="PMD46515.1"/>
    <property type="molecule type" value="Genomic_DNA"/>
</dbReference>
<reference evidence="2 3" key="1">
    <citation type="submission" date="2016-04" db="EMBL/GenBank/DDBJ databases">
        <title>A degradative enzymes factory behind the ericoid mycorrhizal symbiosis.</title>
        <authorList>
            <consortium name="DOE Joint Genome Institute"/>
            <person name="Martino E."/>
            <person name="Morin E."/>
            <person name="Grelet G."/>
            <person name="Kuo A."/>
            <person name="Kohler A."/>
            <person name="Daghino S."/>
            <person name="Barry K."/>
            <person name="Choi C."/>
            <person name="Cichocki N."/>
            <person name="Clum A."/>
            <person name="Copeland A."/>
            <person name="Hainaut M."/>
            <person name="Haridas S."/>
            <person name="Labutti K."/>
            <person name="Lindquist E."/>
            <person name="Lipzen A."/>
            <person name="Khouja H.-R."/>
            <person name="Murat C."/>
            <person name="Ohm R."/>
            <person name="Olson A."/>
            <person name="Spatafora J."/>
            <person name="Veneault-Fourrey C."/>
            <person name="Henrissat B."/>
            <person name="Grigoriev I."/>
            <person name="Martin F."/>
            <person name="Perotto S."/>
        </authorList>
    </citation>
    <scope>NUCLEOTIDE SEQUENCE [LARGE SCALE GENOMIC DNA]</scope>
    <source>
        <strain evidence="2 3">F</strain>
    </source>
</reference>
<feature type="compositionally biased region" description="Polar residues" evidence="1">
    <location>
        <begin position="178"/>
        <end position="188"/>
    </location>
</feature>
<feature type="compositionally biased region" description="Basic and acidic residues" evidence="1">
    <location>
        <begin position="189"/>
        <end position="203"/>
    </location>
</feature>
<feature type="region of interest" description="Disordered" evidence="1">
    <location>
        <begin position="132"/>
        <end position="273"/>
    </location>
</feature>
<accession>A0A2J6S6W8</accession>
<organism evidence="2 3">
    <name type="scientific">Hyaloscypha variabilis (strain UAMH 11265 / GT02V1 / F)</name>
    <name type="common">Meliniomyces variabilis</name>
    <dbReference type="NCBI Taxonomy" id="1149755"/>
    <lineage>
        <taxon>Eukaryota</taxon>
        <taxon>Fungi</taxon>
        <taxon>Dikarya</taxon>
        <taxon>Ascomycota</taxon>
        <taxon>Pezizomycotina</taxon>
        <taxon>Leotiomycetes</taxon>
        <taxon>Helotiales</taxon>
        <taxon>Hyaloscyphaceae</taxon>
        <taxon>Hyaloscypha</taxon>
        <taxon>Hyaloscypha variabilis</taxon>
    </lineage>
</organism>
<evidence type="ECO:0000313" key="3">
    <source>
        <dbReference type="Proteomes" id="UP000235786"/>
    </source>
</evidence>
<feature type="compositionally biased region" description="Basic and acidic residues" evidence="1">
    <location>
        <begin position="132"/>
        <end position="141"/>
    </location>
</feature>
<dbReference type="Proteomes" id="UP000235786">
    <property type="component" value="Unassembled WGS sequence"/>
</dbReference>